<evidence type="ECO:0000256" key="2">
    <source>
        <dbReference type="SAM" id="Phobius"/>
    </source>
</evidence>
<accession>A0A1Y2BAL5</accession>
<evidence type="ECO:0000256" key="1">
    <source>
        <dbReference type="SAM" id="MobiDB-lite"/>
    </source>
</evidence>
<proteinExistence type="predicted"/>
<protein>
    <submittedName>
        <fullName evidence="3">Uncharacterized protein</fullName>
    </submittedName>
</protein>
<evidence type="ECO:0000313" key="4">
    <source>
        <dbReference type="Proteomes" id="UP000193986"/>
    </source>
</evidence>
<reference evidence="3 4" key="1">
    <citation type="submission" date="2016-07" db="EMBL/GenBank/DDBJ databases">
        <title>Pervasive Adenine N6-methylation of Active Genes in Fungi.</title>
        <authorList>
            <consortium name="DOE Joint Genome Institute"/>
            <person name="Mondo S.J."/>
            <person name="Dannebaum R.O."/>
            <person name="Kuo R.C."/>
            <person name="Labutti K."/>
            <person name="Haridas S."/>
            <person name="Kuo A."/>
            <person name="Salamov A."/>
            <person name="Ahrendt S.R."/>
            <person name="Lipzen A."/>
            <person name="Sullivan W."/>
            <person name="Andreopoulos W.B."/>
            <person name="Clum A."/>
            <person name="Lindquist E."/>
            <person name="Daum C."/>
            <person name="Ramamoorthy G.K."/>
            <person name="Gryganskyi A."/>
            <person name="Culley D."/>
            <person name="Magnuson J.K."/>
            <person name="James T.Y."/>
            <person name="O'Malley M.A."/>
            <person name="Stajich J.E."/>
            <person name="Spatafora J.W."/>
            <person name="Visel A."/>
            <person name="Grigoriev I.V."/>
        </authorList>
    </citation>
    <scope>NUCLEOTIDE SEQUENCE [LARGE SCALE GENOMIC DNA]</scope>
    <source>
        <strain evidence="3 4">68-887.2</strain>
    </source>
</reference>
<feature type="compositionally biased region" description="Low complexity" evidence="1">
    <location>
        <begin position="1"/>
        <end position="19"/>
    </location>
</feature>
<comment type="caution">
    <text evidence="3">The sequence shown here is derived from an EMBL/GenBank/DDBJ whole genome shotgun (WGS) entry which is preliminary data.</text>
</comment>
<keyword evidence="4" id="KW-1185">Reference proteome</keyword>
<keyword evidence="2" id="KW-0472">Membrane</keyword>
<dbReference type="EMBL" id="MCFC01000013">
    <property type="protein sequence ID" value="ORY31853.1"/>
    <property type="molecule type" value="Genomic_DNA"/>
</dbReference>
<dbReference type="Proteomes" id="UP000193986">
    <property type="component" value="Unassembled WGS sequence"/>
</dbReference>
<evidence type="ECO:0000313" key="3">
    <source>
        <dbReference type="EMBL" id="ORY31853.1"/>
    </source>
</evidence>
<keyword evidence="2" id="KW-0812">Transmembrane</keyword>
<keyword evidence="2" id="KW-1133">Transmembrane helix</keyword>
<feature type="region of interest" description="Disordered" evidence="1">
    <location>
        <begin position="1"/>
        <end position="26"/>
    </location>
</feature>
<organism evidence="3 4">
    <name type="scientific">Naematelia encephala</name>
    <dbReference type="NCBI Taxonomy" id="71784"/>
    <lineage>
        <taxon>Eukaryota</taxon>
        <taxon>Fungi</taxon>
        <taxon>Dikarya</taxon>
        <taxon>Basidiomycota</taxon>
        <taxon>Agaricomycotina</taxon>
        <taxon>Tremellomycetes</taxon>
        <taxon>Tremellales</taxon>
        <taxon>Naemateliaceae</taxon>
        <taxon>Naematelia</taxon>
    </lineage>
</organism>
<sequence length="252" mass="27950">MTTSIITSPRTSSTQSPSQLGPPLTFRPSFTTTTRICAPSPLRESALARSPPYSPSSREYYLSPSNPFSFCRQPVFSPNRRRKVHFSPPTATHLRLHSRLVPPPPPTTYSLAWCRLKAFLEERCNWTAEEIWEAAVQAVFWMCLVIFLTCICGVGYPDKIHIDTARPPIHGHVPSRAFIKPSPAVGYQMKIHSVVGGWSDMDHGIGIGAIQEELGGRSTLGVLSQRAEGDIGMVGPLGIWEGIWEGERKVRK</sequence>
<dbReference type="AlphaFoldDB" id="A0A1Y2BAL5"/>
<gene>
    <name evidence="3" type="ORF">BCR39DRAFT_558037</name>
</gene>
<name>A0A1Y2BAL5_9TREE</name>
<dbReference type="InParanoid" id="A0A1Y2BAL5"/>
<feature type="transmembrane region" description="Helical" evidence="2">
    <location>
        <begin position="138"/>
        <end position="156"/>
    </location>
</feature>